<dbReference type="InterPro" id="IPR000719">
    <property type="entry name" value="Prot_kinase_dom"/>
</dbReference>
<dbReference type="SMART" id="SM00220">
    <property type="entry name" value="S_TKc"/>
    <property type="match status" value="1"/>
</dbReference>
<accession>A0A9P7QY29</accession>
<dbReference type="PROSITE" id="PS50011">
    <property type="entry name" value="PROTEIN_KINASE_DOM"/>
    <property type="match status" value="1"/>
</dbReference>
<dbReference type="SUPFAM" id="SSF56112">
    <property type="entry name" value="Protein kinase-like (PK-like)"/>
    <property type="match status" value="1"/>
</dbReference>
<name>A0A9P7QY29_9PEZI</name>
<gene>
    <name evidence="3" type="ORF">JMJ77_003773</name>
</gene>
<protein>
    <submittedName>
        <fullName evidence="3">Serine/threonine protein kinase</fullName>
    </submittedName>
</protein>
<dbReference type="Pfam" id="PF00069">
    <property type="entry name" value="Pkinase"/>
    <property type="match status" value="1"/>
</dbReference>
<organism evidence="3 4">
    <name type="scientific">Colletotrichum scovillei</name>
    <dbReference type="NCBI Taxonomy" id="1209932"/>
    <lineage>
        <taxon>Eukaryota</taxon>
        <taxon>Fungi</taxon>
        <taxon>Dikarya</taxon>
        <taxon>Ascomycota</taxon>
        <taxon>Pezizomycotina</taxon>
        <taxon>Sordariomycetes</taxon>
        <taxon>Hypocreomycetidae</taxon>
        <taxon>Glomerellales</taxon>
        <taxon>Glomerellaceae</taxon>
        <taxon>Colletotrichum</taxon>
        <taxon>Colletotrichum acutatum species complex</taxon>
    </lineage>
</organism>
<dbReference type="GO" id="GO:0004674">
    <property type="term" value="F:protein serine/threonine kinase activity"/>
    <property type="evidence" value="ECO:0007669"/>
    <property type="project" value="UniProtKB-KW"/>
</dbReference>
<keyword evidence="4" id="KW-1185">Reference proteome</keyword>
<reference evidence="3" key="1">
    <citation type="submission" date="2021-05" db="EMBL/GenBank/DDBJ databases">
        <title>Comparative genomics of three Colletotrichum scovillei strains and genetic complementation revealed genes involved fungal growth and virulence on chili pepper.</title>
        <authorList>
            <person name="Hsieh D.-K."/>
            <person name="Chuang S.-C."/>
            <person name="Chen C.-Y."/>
            <person name="Chao Y.-T."/>
            <person name="Lu M.-Y.J."/>
            <person name="Lee M.-H."/>
            <person name="Shih M.-C."/>
        </authorList>
    </citation>
    <scope>NUCLEOTIDE SEQUENCE</scope>
    <source>
        <strain evidence="3">Coll-153</strain>
    </source>
</reference>
<feature type="region of interest" description="Disordered" evidence="1">
    <location>
        <begin position="512"/>
        <end position="540"/>
    </location>
</feature>
<dbReference type="Proteomes" id="UP000699042">
    <property type="component" value="Unassembled WGS sequence"/>
</dbReference>
<evidence type="ECO:0000256" key="1">
    <source>
        <dbReference type="SAM" id="MobiDB-lite"/>
    </source>
</evidence>
<dbReference type="InterPro" id="IPR011009">
    <property type="entry name" value="Kinase-like_dom_sf"/>
</dbReference>
<dbReference type="EMBL" id="JAESDN010000010">
    <property type="protein sequence ID" value="KAG7044310.1"/>
    <property type="molecule type" value="Genomic_DNA"/>
</dbReference>
<dbReference type="PANTHER" id="PTHR24359:SF1">
    <property type="entry name" value="INHIBITOR OF NUCLEAR FACTOR KAPPA-B KINASE EPSILON SUBUNIT HOMOLOG 1-RELATED"/>
    <property type="match status" value="1"/>
</dbReference>
<dbReference type="GO" id="GO:0005524">
    <property type="term" value="F:ATP binding"/>
    <property type="evidence" value="ECO:0007669"/>
    <property type="project" value="InterPro"/>
</dbReference>
<comment type="caution">
    <text evidence="3">The sequence shown here is derived from an EMBL/GenBank/DDBJ whole genome shotgun (WGS) entry which is preliminary data.</text>
</comment>
<feature type="domain" description="Protein kinase" evidence="2">
    <location>
        <begin position="805"/>
        <end position="1123"/>
    </location>
</feature>
<proteinExistence type="predicted"/>
<sequence length="1138" mass="127664">MEHSPGNEIYEATIRCDQTFEFSISEIQDGKYVLREFQQRFWAWATNAGALAEPCLSLDARLLNHEKPRHMLLALLDLIQDNLQAALEFDTSLSSEGTCKPPITEEVPYFTHSINIDTRTPDVEHLKYPFQGLEAAIQRLNLISSLIDHSSRKGRQRRLEALHEHAVTDSTLTFITDASRFEFLAQAIIGHLWGGVSGQVVMKLARSVLFRKQRIAYTRYRKQARQIPRLQGPQAHTEGSHLLTTPSVVGDGARLHLESNFDSKLPRQAEQVPSEWLRPSTVDGESFARGQLGSSGPSSESRKTHSVWTKNIAYPKAPKANAVSDSEIGLAPCPFCQNMFPYQLYEDSDWWRKHVDHDLEPYVCVSDECSQPPMTFSNHSEWLQHMNIAHGPHWVVDLQDISYRGASEVVREGQGTPSCPMCLYDPSSTIQRNARKTTQPLKLKDTERTPIVRFKEPEETLGSQSGNSNLSHPTRHLLKATDTNLSRHIAEHLKMLCFRMLSIDTNLSQETDDALESGTSSKGMKFSQTTTQTTSPSGMDSEMGNISLNFEDANDLLPSEVTANNVEQSNAQVPDSGYQVNDIHETTGRDVFGAHEGSSFTPSEAWNVKPVPENRVASDTLFTEITSKMRFTSNIGSKSLSQSLSQILGKSREQDALNQARKFVPRHVLDAVVTRESVRAALKKSNAGRKFWDLSTKTVIDIVFSKNLKKTFVILSYLDVPWDVKKFYEAGLTDADLPLTTVRPEGESLELLQSGRKPNKTFSPPKQWGFSLAESFIEKQWTVMAPVFDNTWDHRELDRLCPLPLFTAKVVNYSARNMVYKAQIHSSHLAGSKDFPFVDIALKEFGHEKDFKREQSNLVSLRKLSNTHIAQSLATFSQGDRSYILSPWAGGGDLDHFWQTHGDGKRNSEMALWSLKQMLGLVKALYALHEELGEAVNCRHGDLKPGKILHFKFDDNKDHLGILKITGFGISRIHLEATFDRLERPTNTGATSPSYEAPEATATSKDAISLKYDIWSIGCIFLEFVIWLAQDWDAVQSFANARKSTSAHAGGAIPSHFYTIDKDDIVVHPEVFKIIKTLGRIPQSAPNTALGELLSIIKEGVIKIDPAERTDARGLCNQLEAIVSKARSDPVYLWDSRY</sequence>
<dbReference type="Gene3D" id="1.10.510.10">
    <property type="entry name" value="Transferase(Phosphotransferase) domain 1"/>
    <property type="match status" value="1"/>
</dbReference>
<keyword evidence="3" id="KW-0723">Serine/threonine-protein kinase</keyword>
<evidence type="ECO:0000313" key="3">
    <source>
        <dbReference type="EMBL" id="KAG7044310.1"/>
    </source>
</evidence>
<dbReference type="AlphaFoldDB" id="A0A9P7QY29"/>
<keyword evidence="3" id="KW-0418">Kinase</keyword>
<evidence type="ECO:0000259" key="2">
    <source>
        <dbReference type="PROSITE" id="PS50011"/>
    </source>
</evidence>
<evidence type="ECO:0000313" key="4">
    <source>
        <dbReference type="Proteomes" id="UP000699042"/>
    </source>
</evidence>
<dbReference type="PANTHER" id="PTHR24359">
    <property type="entry name" value="SERINE/THREONINE-PROTEIN KINASE SBK1"/>
    <property type="match status" value="1"/>
</dbReference>
<keyword evidence="3" id="KW-0808">Transferase</keyword>